<dbReference type="OrthoDB" id="9781481at2"/>
<proteinExistence type="predicted"/>
<dbReference type="PANTHER" id="PTHR37291">
    <property type="entry name" value="5-METHYLCYTOSINE-SPECIFIC RESTRICTION ENZYME B"/>
    <property type="match status" value="1"/>
</dbReference>
<dbReference type="InterPro" id="IPR011704">
    <property type="entry name" value="ATPase_dyneun-rel_AAA"/>
</dbReference>
<dbReference type="SUPFAM" id="SSF52540">
    <property type="entry name" value="P-loop containing nucleoside triphosphate hydrolases"/>
    <property type="match status" value="1"/>
</dbReference>
<keyword evidence="3" id="KW-1185">Reference proteome</keyword>
<protein>
    <submittedName>
        <fullName evidence="2">5-methylcytosine-specific restriction enzyme B</fullName>
    </submittedName>
</protein>
<dbReference type="InterPro" id="IPR052934">
    <property type="entry name" value="Methyl-DNA_Rec/Restrict_Enz"/>
</dbReference>
<gene>
    <name evidence="2" type="ORF">SAMN05421786_102459</name>
</gene>
<dbReference type="STRING" id="373668.SAMN05421786_102459"/>
<dbReference type="PANTHER" id="PTHR37291:SF1">
    <property type="entry name" value="TYPE IV METHYL-DIRECTED RESTRICTION ENZYME ECOKMCRB SUBUNIT"/>
    <property type="match status" value="1"/>
</dbReference>
<dbReference type="SUPFAM" id="SSF88697">
    <property type="entry name" value="PUA domain-like"/>
    <property type="match status" value="1"/>
</dbReference>
<accession>A0A1N7MCB0</accession>
<organism evidence="2 3">
    <name type="scientific">Chryseobacterium ureilyticum</name>
    <dbReference type="NCBI Taxonomy" id="373668"/>
    <lineage>
        <taxon>Bacteria</taxon>
        <taxon>Pseudomonadati</taxon>
        <taxon>Bacteroidota</taxon>
        <taxon>Flavobacteriia</taxon>
        <taxon>Flavobacteriales</taxon>
        <taxon>Weeksellaceae</taxon>
        <taxon>Chryseobacterium group</taxon>
        <taxon>Chryseobacterium</taxon>
    </lineage>
</organism>
<dbReference type="GO" id="GO:0016887">
    <property type="term" value="F:ATP hydrolysis activity"/>
    <property type="evidence" value="ECO:0007669"/>
    <property type="project" value="InterPro"/>
</dbReference>
<evidence type="ECO:0000313" key="3">
    <source>
        <dbReference type="Proteomes" id="UP000186744"/>
    </source>
</evidence>
<dbReference type="Proteomes" id="UP000186744">
    <property type="component" value="Unassembled WGS sequence"/>
</dbReference>
<dbReference type="AlphaFoldDB" id="A0A1N7MCB0"/>
<dbReference type="RefSeq" id="WP_076551549.1">
    <property type="nucleotide sequence ID" value="NZ_FTOL01000002.1"/>
</dbReference>
<name>A0A1N7MCB0_9FLAO</name>
<dbReference type="CDD" id="cd00009">
    <property type="entry name" value="AAA"/>
    <property type="match status" value="1"/>
</dbReference>
<evidence type="ECO:0000313" key="2">
    <source>
        <dbReference type="EMBL" id="SIS83710.1"/>
    </source>
</evidence>
<feature type="domain" description="AAA+ ATPase" evidence="1">
    <location>
        <begin position="369"/>
        <end position="533"/>
    </location>
</feature>
<dbReference type="InterPro" id="IPR003593">
    <property type="entry name" value="AAA+_ATPase"/>
</dbReference>
<evidence type="ECO:0000259" key="1">
    <source>
        <dbReference type="SMART" id="SM00382"/>
    </source>
</evidence>
<dbReference type="EMBL" id="FTOL01000002">
    <property type="protein sequence ID" value="SIS83710.1"/>
    <property type="molecule type" value="Genomic_DNA"/>
</dbReference>
<reference evidence="3" key="1">
    <citation type="submission" date="2017-01" db="EMBL/GenBank/DDBJ databases">
        <authorList>
            <person name="Varghese N."/>
            <person name="Submissions S."/>
        </authorList>
    </citation>
    <scope>NUCLEOTIDE SEQUENCE [LARGE SCALE GENOMIC DNA]</scope>
    <source>
        <strain evidence="3">DSM 18017</strain>
    </source>
</reference>
<sequence length="630" mass="74434">MTQEELIINWSDKILQHLLKLKEEKYTDLTFWLRKKDSERLRKGYWFQGSHYIFLGLVNKGDWKNKTRQAGLVFNFWDIENPNAYLELAFQSEKDTQIIQAYEEIIEKIGGFEKKGKGNYYKHYPETDFIKIINSFYSNEWKIFIETFEKFNLTEELIIPEDKFHSLLNRTLQVKENRDIELPQDTTHEPDDDINYWWLNANPKIWSISKHNVGEKQTYTTHNEKGNKRRIYKHFEATKRGDLMIGYESTPTKQIKAIYEITQGIHNTVKGEEIEFELIEKLEIPIHWNDLKNNPSLQECEVFINNQGSLFKLTEEEYEIIREIIDNKNIITEKLLQSENIKSYKFSEDADKPFISEEDFSNTVSLLKRKKNIILQGPPGVGKTFIARKLAYEIMQEIKDTNIEMVQFHQSYSYEDFIQGLRPTQKGGFDLRDGIFYSFCQRALAHPDRPFFFIIDEINRGNLSKIFGELLMLIEADKRDEKFALKLTYSEDEEDRFYVPENLYIIGTMNTADRSLAIVDYALRRRFAFVSLQPDYGLNFRSFLSDKGLSEGIIEHICTSISKLNIKIREDVNLGEGFQIGHSYFCTYSNAGIENIWWSDILNYELKPLLEEIWFDDLSKVSDILKQLSR</sequence>
<dbReference type="GO" id="GO:0005524">
    <property type="term" value="F:ATP binding"/>
    <property type="evidence" value="ECO:0007669"/>
    <property type="project" value="InterPro"/>
</dbReference>
<dbReference type="InterPro" id="IPR027417">
    <property type="entry name" value="P-loop_NTPase"/>
</dbReference>
<dbReference type="InterPro" id="IPR015947">
    <property type="entry name" value="PUA-like_sf"/>
</dbReference>
<dbReference type="Pfam" id="PF01878">
    <property type="entry name" value="EVE"/>
    <property type="match status" value="1"/>
</dbReference>
<dbReference type="InterPro" id="IPR002740">
    <property type="entry name" value="EVE_domain"/>
</dbReference>
<dbReference type="Gene3D" id="3.40.50.300">
    <property type="entry name" value="P-loop containing nucleotide triphosphate hydrolases"/>
    <property type="match status" value="1"/>
</dbReference>
<dbReference type="SMART" id="SM00382">
    <property type="entry name" value="AAA"/>
    <property type="match status" value="1"/>
</dbReference>
<dbReference type="Pfam" id="PF07728">
    <property type="entry name" value="AAA_5"/>
    <property type="match status" value="1"/>
</dbReference>
<dbReference type="Gene3D" id="3.10.590.10">
    <property type="entry name" value="ph1033 like domains"/>
    <property type="match status" value="1"/>
</dbReference>